<accession>A0ABV0MYQ0</accession>
<evidence type="ECO:0000313" key="2">
    <source>
        <dbReference type="Proteomes" id="UP001476798"/>
    </source>
</evidence>
<comment type="caution">
    <text evidence="1">The sequence shown here is derived from an EMBL/GenBank/DDBJ whole genome shotgun (WGS) entry which is preliminary data.</text>
</comment>
<name>A0ABV0MYQ0_9TELE</name>
<reference evidence="1 2" key="1">
    <citation type="submission" date="2021-06" db="EMBL/GenBank/DDBJ databases">
        <authorList>
            <person name="Palmer J.M."/>
        </authorList>
    </citation>
    <scope>NUCLEOTIDE SEQUENCE [LARGE SCALE GENOMIC DNA]</scope>
    <source>
        <strain evidence="1 2">GA_2019</strain>
        <tissue evidence="1">Muscle</tissue>
    </source>
</reference>
<organism evidence="1 2">
    <name type="scientific">Goodea atripinnis</name>
    <dbReference type="NCBI Taxonomy" id="208336"/>
    <lineage>
        <taxon>Eukaryota</taxon>
        <taxon>Metazoa</taxon>
        <taxon>Chordata</taxon>
        <taxon>Craniata</taxon>
        <taxon>Vertebrata</taxon>
        <taxon>Euteleostomi</taxon>
        <taxon>Actinopterygii</taxon>
        <taxon>Neopterygii</taxon>
        <taxon>Teleostei</taxon>
        <taxon>Neoteleostei</taxon>
        <taxon>Acanthomorphata</taxon>
        <taxon>Ovalentaria</taxon>
        <taxon>Atherinomorphae</taxon>
        <taxon>Cyprinodontiformes</taxon>
        <taxon>Goodeidae</taxon>
        <taxon>Goodea</taxon>
    </lineage>
</organism>
<proteinExistence type="predicted"/>
<keyword evidence="2" id="KW-1185">Reference proteome</keyword>
<dbReference type="Proteomes" id="UP001476798">
    <property type="component" value="Unassembled WGS sequence"/>
</dbReference>
<sequence>VLCSLRMVMTCAPLRLSVKHLREGLSDYACSNCNAVPQAVQLARLSSVELPANGRSLPSKICCRLASQRLQNGSLRMRLQSLGRGPDSANHLGCLRRWIS</sequence>
<gene>
    <name evidence="1" type="ORF">GOODEAATRI_027617</name>
</gene>
<dbReference type="EMBL" id="JAHRIO010013641">
    <property type="protein sequence ID" value="MEQ2163182.1"/>
    <property type="molecule type" value="Genomic_DNA"/>
</dbReference>
<protein>
    <submittedName>
        <fullName evidence="1">Uncharacterized protein</fullName>
    </submittedName>
</protein>
<evidence type="ECO:0000313" key="1">
    <source>
        <dbReference type="EMBL" id="MEQ2163182.1"/>
    </source>
</evidence>
<feature type="non-terminal residue" evidence="1">
    <location>
        <position position="1"/>
    </location>
</feature>